<evidence type="ECO:0000259" key="1">
    <source>
        <dbReference type="Pfam" id="PF01471"/>
    </source>
</evidence>
<evidence type="ECO:0000313" key="3">
    <source>
        <dbReference type="Proteomes" id="UP000231300"/>
    </source>
</evidence>
<comment type="caution">
    <text evidence="2">The sequence shown here is derived from an EMBL/GenBank/DDBJ whole genome shotgun (WGS) entry which is preliminary data.</text>
</comment>
<gene>
    <name evidence="2" type="ORF">CO033_00515</name>
</gene>
<protein>
    <recommendedName>
        <fullName evidence="1">Peptidoglycan binding-like domain-containing protein</fullName>
    </recommendedName>
</protein>
<dbReference type="InterPro" id="IPR002477">
    <property type="entry name" value="Peptidoglycan-bd-like"/>
</dbReference>
<sequence>MLVGSEKKMKKSNKNLIIVGFVFSFILFLFAQKAFATIDIELGIGSRGNEVMKLQQFLATNPIVYPEGIISNYFGSLTEDAVVRFQKFYSLPLTGRVDLKTQTKINSIMSSDIDLSSDDLDSQLLTMQGLQPDRPYYYYYLTQAINRSQLLVH</sequence>
<name>A0A2J0N682_9BACT</name>
<proteinExistence type="predicted"/>
<dbReference type="Pfam" id="PF01471">
    <property type="entry name" value="PG_binding_1"/>
    <property type="match status" value="1"/>
</dbReference>
<evidence type="ECO:0000313" key="2">
    <source>
        <dbReference type="EMBL" id="PJC49642.1"/>
    </source>
</evidence>
<dbReference type="Gene3D" id="1.10.101.10">
    <property type="entry name" value="PGBD-like superfamily/PGBD"/>
    <property type="match status" value="1"/>
</dbReference>
<organism evidence="2 3">
    <name type="scientific">Candidatus Nomurabacteria bacterium CG_4_9_14_0_2_um_filter_32_10</name>
    <dbReference type="NCBI Taxonomy" id="1974729"/>
    <lineage>
        <taxon>Bacteria</taxon>
        <taxon>Candidatus Nomuraibacteriota</taxon>
    </lineage>
</organism>
<feature type="domain" description="Peptidoglycan binding-like" evidence="1">
    <location>
        <begin position="47"/>
        <end position="104"/>
    </location>
</feature>
<dbReference type="Proteomes" id="UP000231300">
    <property type="component" value="Unassembled WGS sequence"/>
</dbReference>
<accession>A0A2J0N682</accession>
<dbReference type="SUPFAM" id="SSF47090">
    <property type="entry name" value="PGBD-like"/>
    <property type="match status" value="1"/>
</dbReference>
<dbReference type="InterPro" id="IPR036365">
    <property type="entry name" value="PGBD-like_sf"/>
</dbReference>
<dbReference type="InterPro" id="IPR036366">
    <property type="entry name" value="PGBDSf"/>
</dbReference>
<dbReference type="EMBL" id="PFRK01000010">
    <property type="protein sequence ID" value="PJC49642.1"/>
    <property type="molecule type" value="Genomic_DNA"/>
</dbReference>
<reference evidence="3" key="1">
    <citation type="submission" date="2017-09" db="EMBL/GenBank/DDBJ databases">
        <title>Depth-based differentiation of microbial function through sediment-hosted aquifers and enrichment of novel symbionts in the deep terrestrial subsurface.</title>
        <authorList>
            <person name="Probst A.J."/>
            <person name="Ladd B."/>
            <person name="Jarett J.K."/>
            <person name="Geller-Mcgrath D.E."/>
            <person name="Sieber C.M.K."/>
            <person name="Emerson J.B."/>
            <person name="Anantharaman K."/>
            <person name="Thomas B.C."/>
            <person name="Malmstrom R."/>
            <person name="Stieglmeier M."/>
            <person name="Klingl A."/>
            <person name="Woyke T."/>
            <person name="Ryan C.M."/>
            <person name="Banfield J.F."/>
        </authorList>
    </citation>
    <scope>NUCLEOTIDE SEQUENCE [LARGE SCALE GENOMIC DNA]</scope>
</reference>
<dbReference type="AlphaFoldDB" id="A0A2J0N682"/>